<keyword evidence="3" id="KW-1185">Reference proteome</keyword>
<keyword evidence="1" id="KW-0732">Signal</keyword>
<dbReference type="GeneID" id="75914985"/>
<dbReference type="Proteomes" id="UP001206595">
    <property type="component" value="Unassembled WGS sequence"/>
</dbReference>
<reference evidence="2" key="2">
    <citation type="journal article" date="2022" name="Proc. Natl. Acad. Sci. U.S.A.">
        <title>Diploid-dominant life cycles characterize the early evolution of Fungi.</title>
        <authorList>
            <person name="Amses K.R."/>
            <person name="Simmons D.R."/>
            <person name="Longcore J.E."/>
            <person name="Mondo S.J."/>
            <person name="Seto K."/>
            <person name="Jeronimo G.H."/>
            <person name="Bonds A.E."/>
            <person name="Quandt C.A."/>
            <person name="Davis W.J."/>
            <person name="Chang Y."/>
            <person name="Federici B.A."/>
            <person name="Kuo A."/>
            <person name="LaButti K."/>
            <person name="Pangilinan J."/>
            <person name="Andreopoulos W."/>
            <person name="Tritt A."/>
            <person name="Riley R."/>
            <person name="Hundley H."/>
            <person name="Johnson J."/>
            <person name="Lipzen A."/>
            <person name="Barry K."/>
            <person name="Lang B.F."/>
            <person name="Cuomo C.A."/>
            <person name="Buchler N.E."/>
            <person name="Grigoriev I.V."/>
            <person name="Spatafora J.W."/>
            <person name="Stajich J.E."/>
            <person name="James T.Y."/>
        </authorList>
    </citation>
    <scope>NUCLEOTIDE SEQUENCE</scope>
    <source>
        <strain evidence="2">AG</strain>
    </source>
</reference>
<proteinExistence type="predicted"/>
<evidence type="ECO:0000256" key="1">
    <source>
        <dbReference type="SAM" id="SignalP"/>
    </source>
</evidence>
<reference evidence="2" key="1">
    <citation type="submission" date="2021-06" db="EMBL/GenBank/DDBJ databases">
        <authorList>
            <consortium name="DOE Joint Genome Institute"/>
            <person name="Mondo S.J."/>
            <person name="Amses K.R."/>
            <person name="Simmons D.R."/>
            <person name="Longcore J.E."/>
            <person name="Seto K."/>
            <person name="Alves G.H."/>
            <person name="Bonds A.E."/>
            <person name="Quandt C.A."/>
            <person name="Davis W.J."/>
            <person name="Chang Y."/>
            <person name="Letcher P.M."/>
            <person name="Powell M.J."/>
            <person name="Kuo A."/>
            <person name="Labutti K."/>
            <person name="Pangilinan J."/>
            <person name="Andreopoulos W."/>
            <person name="Tritt A."/>
            <person name="Riley R."/>
            <person name="Hundley H."/>
            <person name="Johnson J."/>
            <person name="Lipzen A."/>
            <person name="Barry K."/>
            <person name="Berbee M.L."/>
            <person name="Buchler N.E."/>
            <person name="Grigoriev I.V."/>
            <person name="Spatafora J.W."/>
            <person name="Stajich J.E."/>
            <person name="James T.Y."/>
        </authorList>
    </citation>
    <scope>NUCLEOTIDE SEQUENCE</scope>
    <source>
        <strain evidence="2">AG</strain>
    </source>
</reference>
<evidence type="ECO:0000313" key="3">
    <source>
        <dbReference type="Proteomes" id="UP001206595"/>
    </source>
</evidence>
<dbReference type="RefSeq" id="XP_051443842.1">
    <property type="nucleotide sequence ID" value="XM_051589640.1"/>
</dbReference>
<evidence type="ECO:0000313" key="2">
    <source>
        <dbReference type="EMBL" id="KAI8578838.1"/>
    </source>
</evidence>
<accession>A0AAD5HEC5</accession>
<organism evidence="2 3">
    <name type="scientific">Umbelopsis ramanniana AG</name>
    <dbReference type="NCBI Taxonomy" id="1314678"/>
    <lineage>
        <taxon>Eukaryota</taxon>
        <taxon>Fungi</taxon>
        <taxon>Fungi incertae sedis</taxon>
        <taxon>Mucoromycota</taxon>
        <taxon>Mucoromycotina</taxon>
        <taxon>Umbelopsidomycetes</taxon>
        <taxon>Umbelopsidales</taxon>
        <taxon>Umbelopsidaceae</taxon>
        <taxon>Umbelopsis</taxon>
    </lineage>
</organism>
<comment type="caution">
    <text evidence="2">The sequence shown here is derived from an EMBL/GenBank/DDBJ whole genome shotgun (WGS) entry which is preliminary data.</text>
</comment>
<feature type="signal peptide" evidence="1">
    <location>
        <begin position="1"/>
        <end position="15"/>
    </location>
</feature>
<name>A0AAD5HEC5_UMBRA</name>
<dbReference type="AlphaFoldDB" id="A0AAD5HEC5"/>
<gene>
    <name evidence="2" type="ORF">K450DRAFT_244774</name>
</gene>
<feature type="chain" id="PRO_5041902063" evidence="1">
    <location>
        <begin position="16"/>
        <end position="70"/>
    </location>
</feature>
<protein>
    <submittedName>
        <fullName evidence="2">Uncharacterized protein</fullName>
    </submittedName>
</protein>
<dbReference type="EMBL" id="MU620925">
    <property type="protein sequence ID" value="KAI8578838.1"/>
    <property type="molecule type" value="Genomic_DNA"/>
</dbReference>
<sequence>MFYVLLIIAASTVIAITLPTAMVLHDCSCSSPPQCASLRYIDMRMCHDECDFALPCTRKCLKSKCLPGTY</sequence>